<sequence length="397" mass="45043">MEEISECRANQDLERLLRYRFPEKQNRVQPSGADIMQREPILYVDDDHNNLIVFRTAFLDYFDVCACSSAEEALSLCERREFPVIIADQRMPGMKGTDFLEIVKEKYPLTIRMILTAYTDVVDVLDAINKGSVYKYLTKPWRTEDLLMTLHRALEAYHLSQENRRLTDQLIEAAKLSVLGQFSAGIAHEIRNELSLITLAELIREKYPKDEMLQRYSAILLEARDHLLEIVNEVTNVARGVEPSCEKKPVPLAEIIQNALSLVRYDRNFDGKTLVEKVSQNPVISGDKGKLRQVFINVLQNAAHATDSCNQGVITIETLEEPGFGVVAISDNGCGIAPENMARIWEPFFTTKQEHGTGLGLDICQKILHAHNGRIECTDSSPDGTTFKVWLPLHRQD</sequence>
<dbReference type="PROSITE" id="PS50109">
    <property type="entry name" value="HIS_KIN"/>
    <property type="match status" value="1"/>
</dbReference>
<dbReference type="PRINTS" id="PR00344">
    <property type="entry name" value="BCTRLSENSOR"/>
</dbReference>
<comment type="catalytic activity">
    <reaction evidence="1">
        <text>ATP + protein L-histidine = ADP + protein N-phospho-L-histidine.</text>
        <dbReference type="EC" id="2.7.13.3"/>
    </reaction>
</comment>
<dbReference type="Pfam" id="PF00512">
    <property type="entry name" value="HisKA"/>
    <property type="match status" value="1"/>
</dbReference>
<dbReference type="SMART" id="SM00387">
    <property type="entry name" value="HATPase_c"/>
    <property type="match status" value="1"/>
</dbReference>
<dbReference type="EMBL" id="QZKU01000126">
    <property type="protein sequence ID" value="RJP16647.1"/>
    <property type="molecule type" value="Genomic_DNA"/>
</dbReference>
<evidence type="ECO:0000256" key="5">
    <source>
        <dbReference type="ARBA" id="ARBA00022741"/>
    </source>
</evidence>
<evidence type="ECO:0000259" key="10">
    <source>
        <dbReference type="PROSITE" id="PS50109"/>
    </source>
</evidence>
<name>A0A3A4N3X5_ABYX5</name>
<evidence type="ECO:0000256" key="4">
    <source>
        <dbReference type="ARBA" id="ARBA00022679"/>
    </source>
</evidence>
<dbReference type="Pfam" id="PF02518">
    <property type="entry name" value="HATPase_c"/>
    <property type="match status" value="1"/>
</dbReference>
<dbReference type="PANTHER" id="PTHR43065:SF10">
    <property type="entry name" value="PEROXIDE STRESS-ACTIVATED HISTIDINE KINASE MAK3"/>
    <property type="match status" value="1"/>
</dbReference>
<dbReference type="InterPro" id="IPR003661">
    <property type="entry name" value="HisK_dim/P_dom"/>
</dbReference>
<dbReference type="InterPro" id="IPR011006">
    <property type="entry name" value="CheY-like_superfamily"/>
</dbReference>
<keyword evidence="8" id="KW-0902">Two-component regulatory system</keyword>
<keyword evidence="7" id="KW-0067">ATP-binding</keyword>
<dbReference type="InterPro" id="IPR005467">
    <property type="entry name" value="His_kinase_dom"/>
</dbReference>
<evidence type="ECO:0000256" key="1">
    <source>
        <dbReference type="ARBA" id="ARBA00000085"/>
    </source>
</evidence>
<evidence type="ECO:0000256" key="6">
    <source>
        <dbReference type="ARBA" id="ARBA00022777"/>
    </source>
</evidence>
<keyword evidence="3 9" id="KW-0597">Phosphoprotein</keyword>
<dbReference type="SUPFAM" id="SSF47384">
    <property type="entry name" value="Homodimeric domain of signal transducing histidine kinase"/>
    <property type="match status" value="1"/>
</dbReference>
<dbReference type="PROSITE" id="PS50110">
    <property type="entry name" value="RESPONSE_REGULATORY"/>
    <property type="match status" value="1"/>
</dbReference>
<dbReference type="EC" id="2.7.13.3" evidence="2"/>
<evidence type="ECO:0000256" key="9">
    <source>
        <dbReference type="PROSITE-ProRule" id="PRU00169"/>
    </source>
</evidence>
<feature type="domain" description="Response regulatory" evidence="11">
    <location>
        <begin position="40"/>
        <end position="154"/>
    </location>
</feature>
<dbReference type="SMART" id="SM00448">
    <property type="entry name" value="REC"/>
    <property type="match status" value="1"/>
</dbReference>
<reference evidence="12 13" key="1">
    <citation type="journal article" date="2017" name="ISME J.">
        <title>Energy and carbon metabolisms in a deep terrestrial subsurface fluid microbial community.</title>
        <authorList>
            <person name="Momper L."/>
            <person name="Jungbluth S.P."/>
            <person name="Lee M.D."/>
            <person name="Amend J.P."/>
        </authorList>
    </citation>
    <scope>NUCLEOTIDE SEQUENCE [LARGE SCALE GENOMIC DNA]</scope>
    <source>
        <strain evidence="12">SURF_5</strain>
    </source>
</reference>
<protein>
    <recommendedName>
        <fullName evidence="2">histidine kinase</fullName>
        <ecNumber evidence="2">2.7.13.3</ecNumber>
    </recommendedName>
</protein>
<feature type="domain" description="Histidine kinase" evidence="10">
    <location>
        <begin position="185"/>
        <end position="395"/>
    </location>
</feature>
<dbReference type="InterPro" id="IPR004358">
    <property type="entry name" value="Sig_transdc_His_kin-like_C"/>
</dbReference>
<gene>
    <name evidence="12" type="ORF">C4520_18185</name>
</gene>
<evidence type="ECO:0000256" key="3">
    <source>
        <dbReference type="ARBA" id="ARBA00022553"/>
    </source>
</evidence>
<dbReference type="PANTHER" id="PTHR43065">
    <property type="entry name" value="SENSOR HISTIDINE KINASE"/>
    <property type="match status" value="1"/>
</dbReference>
<dbReference type="CDD" id="cd17569">
    <property type="entry name" value="REC_HupR-like"/>
    <property type="match status" value="1"/>
</dbReference>
<organism evidence="12 13">
    <name type="scientific">Abyssobacteria bacterium (strain SURF_5)</name>
    <dbReference type="NCBI Taxonomy" id="2093360"/>
    <lineage>
        <taxon>Bacteria</taxon>
        <taxon>Pseudomonadati</taxon>
        <taxon>Candidatus Hydrogenedentota</taxon>
        <taxon>Candidatus Abyssobacteria</taxon>
    </lineage>
</organism>
<dbReference type="GO" id="GO:0005524">
    <property type="term" value="F:ATP binding"/>
    <property type="evidence" value="ECO:0007669"/>
    <property type="project" value="UniProtKB-KW"/>
</dbReference>
<dbReference type="Gene3D" id="1.10.287.130">
    <property type="match status" value="1"/>
</dbReference>
<keyword evidence="6" id="KW-0418">Kinase</keyword>
<comment type="caution">
    <text evidence="12">The sequence shown here is derived from an EMBL/GenBank/DDBJ whole genome shotgun (WGS) entry which is preliminary data.</text>
</comment>
<keyword evidence="5" id="KW-0547">Nucleotide-binding</keyword>
<dbReference type="Pfam" id="PF00072">
    <property type="entry name" value="Response_reg"/>
    <property type="match status" value="1"/>
</dbReference>
<evidence type="ECO:0000259" key="11">
    <source>
        <dbReference type="PROSITE" id="PS50110"/>
    </source>
</evidence>
<evidence type="ECO:0000313" key="12">
    <source>
        <dbReference type="EMBL" id="RJP16647.1"/>
    </source>
</evidence>
<dbReference type="InterPro" id="IPR036890">
    <property type="entry name" value="HATPase_C_sf"/>
</dbReference>
<dbReference type="CDD" id="cd00082">
    <property type="entry name" value="HisKA"/>
    <property type="match status" value="1"/>
</dbReference>
<dbReference type="SUPFAM" id="SSF55874">
    <property type="entry name" value="ATPase domain of HSP90 chaperone/DNA topoisomerase II/histidine kinase"/>
    <property type="match status" value="1"/>
</dbReference>
<dbReference type="InterPro" id="IPR001789">
    <property type="entry name" value="Sig_transdc_resp-reg_receiver"/>
</dbReference>
<feature type="modified residue" description="4-aspartylphosphate" evidence="9">
    <location>
        <position position="88"/>
    </location>
</feature>
<proteinExistence type="predicted"/>
<dbReference type="InterPro" id="IPR003594">
    <property type="entry name" value="HATPase_dom"/>
</dbReference>
<dbReference type="GO" id="GO:0000155">
    <property type="term" value="F:phosphorelay sensor kinase activity"/>
    <property type="evidence" value="ECO:0007669"/>
    <property type="project" value="InterPro"/>
</dbReference>
<dbReference type="Gene3D" id="3.30.565.10">
    <property type="entry name" value="Histidine kinase-like ATPase, C-terminal domain"/>
    <property type="match status" value="1"/>
</dbReference>
<dbReference type="Proteomes" id="UP000265882">
    <property type="component" value="Unassembled WGS sequence"/>
</dbReference>
<accession>A0A3A4N3X5</accession>
<evidence type="ECO:0000313" key="13">
    <source>
        <dbReference type="Proteomes" id="UP000265882"/>
    </source>
</evidence>
<dbReference type="Gene3D" id="3.40.50.2300">
    <property type="match status" value="1"/>
</dbReference>
<evidence type="ECO:0000256" key="7">
    <source>
        <dbReference type="ARBA" id="ARBA00022840"/>
    </source>
</evidence>
<evidence type="ECO:0000256" key="8">
    <source>
        <dbReference type="ARBA" id="ARBA00023012"/>
    </source>
</evidence>
<dbReference type="InterPro" id="IPR036097">
    <property type="entry name" value="HisK_dim/P_sf"/>
</dbReference>
<dbReference type="SUPFAM" id="SSF52172">
    <property type="entry name" value="CheY-like"/>
    <property type="match status" value="1"/>
</dbReference>
<keyword evidence="4" id="KW-0808">Transferase</keyword>
<dbReference type="AlphaFoldDB" id="A0A3A4N3X5"/>
<evidence type="ECO:0000256" key="2">
    <source>
        <dbReference type="ARBA" id="ARBA00012438"/>
    </source>
</evidence>